<name>A0A382JYV7_9ZZZZ</name>
<feature type="non-terminal residue" evidence="2">
    <location>
        <position position="1"/>
    </location>
</feature>
<evidence type="ECO:0000256" key="1">
    <source>
        <dbReference type="SAM" id="MobiDB-lite"/>
    </source>
</evidence>
<accession>A0A382JYV7</accession>
<evidence type="ECO:0000313" key="2">
    <source>
        <dbReference type="EMBL" id="SVC15681.1"/>
    </source>
</evidence>
<organism evidence="2">
    <name type="scientific">marine metagenome</name>
    <dbReference type="NCBI Taxonomy" id="408172"/>
    <lineage>
        <taxon>unclassified sequences</taxon>
        <taxon>metagenomes</taxon>
        <taxon>ecological metagenomes</taxon>
    </lineage>
</organism>
<feature type="region of interest" description="Disordered" evidence="1">
    <location>
        <begin position="16"/>
        <end position="46"/>
    </location>
</feature>
<dbReference type="AlphaFoldDB" id="A0A382JYV7"/>
<reference evidence="2" key="1">
    <citation type="submission" date="2018-05" db="EMBL/GenBank/DDBJ databases">
        <authorList>
            <person name="Lanie J.A."/>
            <person name="Ng W.-L."/>
            <person name="Kazmierczak K.M."/>
            <person name="Andrzejewski T.M."/>
            <person name="Davidsen T.M."/>
            <person name="Wayne K.J."/>
            <person name="Tettelin H."/>
            <person name="Glass J.I."/>
            <person name="Rusch D."/>
            <person name="Podicherti R."/>
            <person name="Tsui H.-C.T."/>
            <person name="Winkler M.E."/>
        </authorList>
    </citation>
    <scope>NUCLEOTIDE SEQUENCE</scope>
</reference>
<dbReference type="EMBL" id="UINC01076472">
    <property type="protein sequence ID" value="SVC15681.1"/>
    <property type="molecule type" value="Genomic_DNA"/>
</dbReference>
<feature type="compositionally biased region" description="Basic and acidic residues" evidence="1">
    <location>
        <begin position="16"/>
        <end position="35"/>
    </location>
</feature>
<protein>
    <submittedName>
        <fullName evidence="2">Uncharacterized protein</fullName>
    </submittedName>
</protein>
<proteinExistence type="predicted"/>
<feature type="compositionally biased region" description="Acidic residues" evidence="1">
    <location>
        <begin position="36"/>
        <end position="46"/>
    </location>
</feature>
<sequence length="46" mass="5232">SQVKPITRCIRPNKVEQNLRDHPQVGVDSKAKDVSLNDDTEPYLQV</sequence>
<gene>
    <name evidence="2" type="ORF">METZ01_LOCUS268535</name>
</gene>